<keyword evidence="3" id="KW-1185">Reference proteome</keyword>
<proteinExistence type="predicted"/>
<dbReference type="GeneID" id="115262113"/>
<protein>
    <recommendedName>
        <fullName evidence="4">Reverse transcriptase/retrotransposon-derived protein RNase H-like domain-containing protein</fullName>
    </recommendedName>
</protein>
<dbReference type="PANTHER" id="PTHR37984">
    <property type="entry name" value="PROTEIN CBG26694"/>
    <property type="match status" value="1"/>
</dbReference>
<feature type="region of interest" description="Disordered" evidence="1">
    <location>
        <begin position="101"/>
        <end position="147"/>
    </location>
</feature>
<dbReference type="InterPro" id="IPR050951">
    <property type="entry name" value="Retrovirus_Pol_polyprotein"/>
</dbReference>
<dbReference type="PANTHER" id="PTHR37984:SF5">
    <property type="entry name" value="PROTEIN NYNRIN-LIKE"/>
    <property type="match status" value="1"/>
</dbReference>
<dbReference type="InterPro" id="IPR043502">
    <property type="entry name" value="DNA/RNA_pol_sf"/>
</dbReference>
<dbReference type="SUPFAM" id="SSF56672">
    <property type="entry name" value="DNA/RNA polymerases"/>
    <property type="match status" value="1"/>
</dbReference>
<accession>A0ABM2A3R2</accession>
<feature type="compositionally biased region" description="Basic and acidic residues" evidence="1">
    <location>
        <begin position="128"/>
        <end position="140"/>
    </location>
</feature>
<dbReference type="RefSeq" id="XP_062700489.1">
    <property type="nucleotide sequence ID" value="XM_062844505.1"/>
</dbReference>
<name>A0ABM2A3R2_AEDAL</name>
<evidence type="ECO:0000256" key="1">
    <source>
        <dbReference type="SAM" id="MobiDB-lite"/>
    </source>
</evidence>
<reference evidence="2" key="2">
    <citation type="submission" date="2025-05" db="UniProtKB">
        <authorList>
            <consortium name="EnsemblMetazoa"/>
        </authorList>
    </citation>
    <scope>IDENTIFICATION</scope>
    <source>
        <strain evidence="2">Foshan</strain>
    </source>
</reference>
<evidence type="ECO:0000313" key="3">
    <source>
        <dbReference type="Proteomes" id="UP000069940"/>
    </source>
</evidence>
<organism evidence="2 3">
    <name type="scientific">Aedes albopictus</name>
    <name type="common">Asian tiger mosquito</name>
    <name type="synonym">Stegomyia albopicta</name>
    <dbReference type="NCBI Taxonomy" id="7160"/>
    <lineage>
        <taxon>Eukaryota</taxon>
        <taxon>Metazoa</taxon>
        <taxon>Ecdysozoa</taxon>
        <taxon>Arthropoda</taxon>
        <taxon>Hexapoda</taxon>
        <taxon>Insecta</taxon>
        <taxon>Pterygota</taxon>
        <taxon>Neoptera</taxon>
        <taxon>Endopterygota</taxon>
        <taxon>Diptera</taxon>
        <taxon>Nematocera</taxon>
        <taxon>Culicoidea</taxon>
        <taxon>Culicidae</taxon>
        <taxon>Culicinae</taxon>
        <taxon>Aedini</taxon>
        <taxon>Aedes</taxon>
        <taxon>Stegomyia</taxon>
    </lineage>
</organism>
<dbReference type="EnsemblMetazoa" id="AALFPA23_024160.R36015">
    <property type="protein sequence ID" value="AALFPA23_024160.P36015"/>
    <property type="gene ID" value="AALFPA23_024160"/>
</dbReference>
<evidence type="ECO:0000313" key="2">
    <source>
        <dbReference type="EnsemblMetazoa" id="AALFPA23_024160.P36015"/>
    </source>
</evidence>
<dbReference type="Gene3D" id="3.10.10.10">
    <property type="entry name" value="HIV Type 1 Reverse Transcriptase, subunit A, domain 1"/>
    <property type="match status" value="1"/>
</dbReference>
<sequence>MINNLAQDKGIEGIVNGLKTKYSKIFDKDFSEPVVGYEGDLVLKSDQPIFKKAYTVPYKLKEKMEKHLEMLEQQKVITPIKASEWASPVIVVVKKDQDIRMDNHHGSQESVEATPLEKPKFEIGTTRSAEKEAQLPESRRHGIPGLV</sequence>
<dbReference type="Proteomes" id="UP000069940">
    <property type="component" value="Unassembled WGS sequence"/>
</dbReference>
<reference evidence="3" key="1">
    <citation type="journal article" date="2015" name="Proc. Natl. Acad. Sci. U.S.A.">
        <title>Genome sequence of the Asian Tiger mosquito, Aedes albopictus, reveals insights into its biology, genetics, and evolution.</title>
        <authorList>
            <person name="Chen X.G."/>
            <person name="Jiang X."/>
            <person name="Gu J."/>
            <person name="Xu M."/>
            <person name="Wu Y."/>
            <person name="Deng Y."/>
            <person name="Zhang C."/>
            <person name="Bonizzoni M."/>
            <person name="Dermauw W."/>
            <person name="Vontas J."/>
            <person name="Armbruster P."/>
            <person name="Huang X."/>
            <person name="Yang Y."/>
            <person name="Zhang H."/>
            <person name="He W."/>
            <person name="Peng H."/>
            <person name="Liu Y."/>
            <person name="Wu K."/>
            <person name="Chen J."/>
            <person name="Lirakis M."/>
            <person name="Topalis P."/>
            <person name="Van Leeuwen T."/>
            <person name="Hall A.B."/>
            <person name="Jiang X."/>
            <person name="Thorpe C."/>
            <person name="Mueller R.L."/>
            <person name="Sun C."/>
            <person name="Waterhouse R.M."/>
            <person name="Yan G."/>
            <person name="Tu Z.J."/>
            <person name="Fang X."/>
            <person name="James A.A."/>
        </authorList>
    </citation>
    <scope>NUCLEOTIDE SEQUENCE [LARGE SCALE GENOMIC DNA]</scope>
    <source>
        <strain evidence="3">Foshan</strain>
    </source>
</reference>
<evidence type="ECO:0008006" key="4">
    <source>
        <dbReference type="Google" id="ProtNLM"/>
    </source>
</evidence>